<evidence type="ECO:0000256" key="1">
    <source>
        <dbReference type="SAM" id="MobiDB-lite"/>
    </source>
</evidence>
<organism evidence="2 3">
    <name type="scientific">Mugilogobius chulae</name>
    <name type="common">yellowstripe goby</name>
    <dbReference type="NCBI Taxonomy" id="88201"/>
    <lineage>
        <taxon>Eukaryota</taxon>
        <taxon>Metazoa</taxon>
        <taxon>Chordata</taxon>
        <taxon>Craniata</taxon>
        <taxon>Vertebrata</taxon>
        <taxon>Euteleostomi</taxon>
        <taxon>Actinopterygii</taxon>
        <taxon>Neopterygii</taxon>
        <taxon>Teleostei</taxon>
        <taxon>Neoteleostei</taxon>
        <taxon>Acanthomorphata</taxon>
        <taxon>Gobiaria</taxon>
        <taxon>Gobiiformes</taxon>
        <taxon>Gobioidei</taxon>
        <taxon>Gobiidae</taxon>
        <taxon>Gobionellinae</taxon>
        <taxon>Mugilogobius</taxon>
    </lineage>
</organism>
<feature type="region of interest" description="Disordered" evidence="1">
    <location>
        <begin position="200"/>
        <end position="242"/>
    </location>
</feature>
<dbReference type="EMBL" id="JBBPFD010000014">
    <property type="protein sequence ID" value="KAK7898369.1"/>
    <property type="molecule type" value="Genomic_DNA"/>
</dbReference>
<feature type="compositionally biased region" description="Basic and acidic residues" evidence="1">
    <location>
        <begin position="214"/>
        <end position="229"/>
    </location>
</feature>
<feature type="region of interest" description="Disordered" evidence="1">
    <location>
        <begin position="1"/>
        <end position="45"/>
    </location>
</feature>
<evidence type="ECO:0000313" key="2">
    <source>
        <dbReference type="EMBL" id="KAK7898369.1"/>
    </source>
</evidence>
<feature type="compositionally biased region" description="Basic residues" evidence="1">
    <location>
        <begin position="202"/>
        <end position="213"/>
    </location>
</feature>
<evidence type="ECO:0000313" key="3">
    <source>
        <dbReference type="Proteomes" id="UP001460270"/>
    </source>
</evidence>
<dbReference type="Proteomes" id="UP001460270">
    <property type="component" value="Unassembled WGS sequence"/>
</dbReference>
<gene>
    <name evidence="2" type="ORF">WMY93_019222</name>
</gene>
<dbReference type="AlphaFoldDB" id="A0AAW0NQS5"/>
<proteinExistence type="predicted"/>
<comment type="caution">
    <text evidence="2">The sequence shown here is derived from an EMBL/GenBank/DDBJ whole genome shotgun (WGS) entry which is preliminary data.</text>
</comment>
<reference evidence="3" key="1">
    <citation type="submission" date="2024-04" db="EMBL/GenBank/DDBJ databases">
        <title>Salinicola lusitanus LLJ914,a marine bacterium isolated from the Okinawa Trough.</title>
        <authorList>
            <person name="Li J."/>
        </authorList>
    </citation>
    <scope>NUCLEOTIDE SEQUENCE [LARGE SCALE GENOMIC DNA]</scope>
</reference>
<sequence length="260" mass="30837">MEHVNKMPSVYQWREHNASTRKPYSKPPIRSSCSKRPPRTAPVSVTNAKLGKNNTAGRQTMDEIISAMERLTISGDARIKMNSVYWSVPNCSETAIVQQHNLILQALIQKGFFKKRHNRRENNRNRKKINAKKAWKKDLVNQYKRQPVNHQKVQKKQGKPQEMVIRVQVENAQESMIRIQPTKRTTDRGSYQCNYQDDVQKCTKRRRNRRRNKGSFEDNSLRKKEKKEMYQTGYKQNQSKRGWKFTKKDSNQMRSFMTNY</sequence>
<keyword evidence="3" id="KW-1185">Reference proteome</keyword>
<protein>
    <submittedName>
        <fullName evidence="2">Uncharacterized protein</fullName>
    </submittedName>
</protein>
<name>A0AAW0NQS5_9GOBI</name>
<accession>A0AAW0NQS5</accession>